<feature type="transmembrane region" description="Helical" evidence="1">
    <location>
        <begin position="98"/>
        <end position="119"/>
    </location>
</feature>
<feature type="transmembrane region" description="Helical" evidence="1">
    <location>
        <begin position="220"/>
        <end position="236"/>
    </location>
</feature>
<protein>
    <submittedName>
        <fullName evidence="2">Uncharacterized protein</fullName>
    </submittedName>
</protein>
<dbReference type="EMBL" id="JBHSAM010000023">
    <property type="protein sequence ID" value="MFC4100332.1"/>
    <property type="molecule type" value="Genomic_DNA"/>
</dbReference>
<evidence type="ECO:0000313" key="3">
    <source>
        <dbReference type="Proteomes" id="UP001595715"/>
    </source>
</evidence>
<feature type="transmembrane region" description="Helical" evidence="1">
    <location>
        <begin position="70"/>
        <end position="91"/>
    </location>
</feature>
<keyword evidence="1" id="KW-0812">Transmembrane</keyword>
<dbReference type="RefSeq" id="WP_377719003.1">
    <property type="nucleotide sequence ID" value="NZ_JBHSAM010000023.1"/>
</dbReference>
<feature type="transmembrane region" description="Helical" evidence="1">
    <location>
        <begin position="194"/>
        <end position="213"/>
    </location>
</feature>
<comment type="caution">
    <text evidence="2">The sequence shown here is derived from an EMBL/GenBank/DDBJ whole genome shotgun (WGS) entry which is preliminary data.</text>
</comment>
<gene>
    <name evidence="2" type="ORF">ACFOZ8_11810</name>
</gene>
<sequence>MPNMVPYLILASLAISLLSYILISSKRWMNVVLFLAFIGMIYLFEYTILVLFDCYVYYPKILPNPYLDSMMGALISNFLTVPVLGLAMVVYRLSFRWNLVFTLLLCGVEWLFLHLGIYAHHWWKLGYTLAAFLFFFWFVRYWANRLSRGRRLFQYVTLLMFSLSTVDTMSYLFMLTGVRQFLPGVFELHSRDDVFFTFPYTLVKAALIANAVFWSPRLRWLFAALFIIMLLQYPLIRTGVLHIYIPLWLYYLIYVPCCLFAAWCIRRGMRVFRDQDASTA</sequence>
<keyword evidence="1" id="KW-1133">Transmembrane helix</keyword>
<feature type="transmembrane region" description="Helical" evidence="1">
    <location>
        <begin position="31"/>
        <end position="58"/>
    </location>
</feature>
<organism evidence="2 3">
    <name type="scientific">Paenibacillus xanthanilyticus</name>
    <dbReference type="NCBI Taxonomy" id="1783531"/>
    <lineage>
        <taxon>Bacteria</taxon>
        <taxon>Bacillati</taxon>
        <taxon>Bacillota</taxon>
        <taxon>Bacilli</taxon>
        <taxon>Bacillales</taxon>
        <taxon>Paenibacillaceae</taxon>
        <taxon>Paenibacillus</taxon>
    </lineage>
</organism>
<feature type="transmembrane region" description="Helical" evidence="1">
    <location>
        <begin position="6"/>
        <end position="24"/>
    </location>
</feature>
<accession>A0ABV8K2U0</accession>
<name>A0ABV8K2U0_9BACL</name>
<evidence type="ECO:0000256" key="1">
    <source>
        <dbReference type="SAM" id="Phobius"/>
    </source>
</evidence>
<proteinExistence type="predicted"/>
<reference evidence="3" key="1">
    <citation type="journal article" date="2019" name="Int. J. Syst. Evol. Microbiol.">
        <title>The Global Catalogue of Microorganisms (GCM) 10K type strain sequencing project: providing services to taxonomists for standard genome sequencing and annotation.</title>
        <authorList>
            <consortium name="The Broad Institute Genomics Platform"/>
            <consortium name="The Broad Institute Genome Sequencing Center for Infectious Disease"/>
            <person name="Wu L."/>
            <person name="Ma J."/>
        </authorList>
    </citation>
    <scope>NUCLEOTIDE SEQUENCE [LARGE SCALE GENOMIC DNA]</scope>
    <source>
        <strain evidence="3">IBRC-M 10987</strain>
    </source>
</reference>
<feature type="transmembrane region" description="Helical" evidence="1">
    <location>
        <begin position="155"/>
        <end position="174"/>
    </location>
</feature>
<feature type="transmembrane region" description="Helical" evidence="1">
    <location>
        <begin position="248"/>
        <end position="265"/>
    </location>
</feature>
<keyword evidence="1" id="KW-0472">Membrane</keyword>
<keyword evidence="3" id="KW-1185">Reference proteome</keyword>
<feature type="transmembrane region" description="Helical" evidence="1">
    <location>
        <begin position="125"/>
        <end position="143"/>
    </location>
</feature>
<dbReference type="Proteomes" id="UP001595715">
    <property type="component" value="Unassembled WGS sequence"/>
</dbReference>
<evidence type="ECO:0000313" key="2">
    <source>
        <dbReference type="EMBL" id="MFC4100332.1"/>
    </source>
</evidence>